<gene>
    <name evidence="3" type="ORF">SAMN06296036_11044</name>
</gene>
<feature type="chain" id="PRO_5011989084" description="YARHG domain-containing protein" evidence="2">
    <location>
        <begin position="20"/>
        <end position="261"/>
    </location>
</feature>
<dbReference type="RefSeq" id="WP_132320720.1">
    <property type="nucleotide sequence ID" value="NZ_FWZT01000010.1"/>
</dbReference>
<reference evidence="4" key="1">
    <citation type="submission" date="2017-04" db="EMBL/GenBank/DDBJ databases">
        <authorList>
            <person name="Varghese N."/>
            <person name="Submissions S."/>
        </authorList>
    </citation>
    <scope>NUCLEOTIDE SEQUENCE [LARGE SCALE GENOMIC DNA]</scope>
    <source>
        <strain evidence="4">RKEM611</strain>
    </source>
</reference>
<dbReference type="OrthoDB" id="9990307at2"/>
<keyword evidence="2" id="KW-0732">Signal</keyword>
<evidence type="ECO:0000256" key="2">
    <source>
        <dbReference type="SAM" id="SignalP"/>
    </source>
</evidence>
<evidence type="ECO:0000313" key="4">
    <source>
        <dbReference type="Proteomes" id="UP000192907"/>
    </source>
</evidence>
<proteinExistence type="predicted"/>
<feature type="signal peptide" evidence="2">
    <location>
        <begin position="1"/>
        <end position="19"/>
    </location>
</feature>
<feature type="region of interest" description="Disordered" evidence="1">
    <location>
        <begin position="19"/>
        <end position="40"/>
    </location>
</feature>
<dbReference type="AlphaFoldDB" id="A0A1Y6BWF7"/>
<evidence type="ECO:0000313" key="3">
    <source>
        <dbReference type="EMBL" id="SMF32642.1"/>
    </source>
</evidence>
<organism evidence="3 4">
    <name type="scientific">Pseudobacteriovorax antillogorgiicola</name>
    <dbReference type="NCBI Taxonomy" id="1513793"/>
    <lineage>
        <taxon>Bacteria</taxon>
        <taxon>Pseudomonadati</taxon>
        <taxon>Bdellovibrionota</taxon>
        <taxon>Oligoflexia</taxon>
        <taxon>Oligoflexales</taxon>
        <taxon>Pseudobacteriovoracaceae</taxon>
        <taxon>Pseudobacteriovorax</taxon>
    </lineage>
</organism>
<accession>A0A1Y6BWF7</accession>
<evidence type="ECO:0000256" key="1">
    <source>
        <dbReference type="SAM" id="MobiDB-lite"/>
    </source>
</evidence>
<keyword evidence="4" id="KW-1185">Reference proteome</keyword>
<sequence length="261" mass="30168">MRTITKICSLLFCSSMAMGQESSPQKPKGGEPGWAPPKKLSFTPEQIKAECRKYRNRFIGYYGKVYKIEDCKRRELDSSQVKSLMKRRVDVREVESETVAMIPPGEPFEAAESNRSCTQLNGRYLLSVGGDMYFVEACKKRLFPDWETYVDHSKKRRSKKVYELSEQEFAKLQSGAEIPSVLDREFREQEVLEAESDVIPLQEACAGINGQYVSYYSKVYKIERCRKREVSDPSKLLRKRKVKLRELSSEQWISLPEGESI</sequence>
<name>A0A1Y6BWF7_9BACT</name>
<protein>
    <recommendedName>
        <fullName evidence="5">YARHG domain-containing protein</fullName>
    </recommendedName>
</protein>
<dbReference type="Proteomes" id="UP000192907">
    <property type="component" value="Unassembled WGS sequence"/>
</dbReference>
<evidence type="ECO:0008006" key="5">
    <source>
        <dbReference type="Google" id="ProtNLM"/>
    </source>
</evidence>
<dbReference type="EMBL" id="FWZT01000010">
    <property type="protein sequence ID" value="SMF32642.1"/>
    <property type="molecule type" value="Genomic_DNA"/>
</dbReference>